<dbReference type="AlphaFoldDB" id="A0A806FQ73"/>
<dbReference type="EMBL" id="CP002915">
    <property type="protein sequence ID" value="AEK30028.1"/>
    <property type="molecule type" value="Genomic_DNA"/>
</dbReference>
<dbReference type="Proteomes" id="UP000008394">
    <property type="component" value="Chromosome"/>
</dbReference>
<evidence type="ECO:0000313" key="1">
    <source>
        <dbReference type="EMBL" id="AEK30028.1"/>
    </source>
</evidence>
<gene>
    <name evidence="1" type="ORF">BALAC2494_02017</name>
</gene>
<evidence type="ECO:0000313" key="2">
    <source>
        <dbReference type="Proteomes" id="UP000008394"/>
    </source>
</evidence>
<dbReference type="GeneID" id="93025059"/>
<dbReference type="KEGG" id="bnm:BALAC2494_02017"/>
<protein>
    <submittedName>
        <fullName evidence="1">Uncharacterized protein</fullName>
    </submittedName>
</protein>
<organism evidence="1 2">
    <name type="scientific">Bifidobacterium animalis subsp. lactis CNCM I-2494</name>
    <dbReference type="NCBI Taxonomy" id="1042403"/>
    <lineage>
        <taxon>Bacteria</taxon>
        <taxon>Bacillati</taxon>
        <taxon>Actinomycetota</taxon>
        <taxon>Actinomycetes</taxon>
        <taxon>Bifidobacteriales</taxon>
        <taxon>Bifidobacteriaceae</taxon>
        <taxon>Bifidobacterium</taxon>
    </lineage>
</organism>
<dbReference type="RefSeq" id="WP_004218814.1">
    <property type="nucleotide sequence ID" value="NC_017215.1"/>
</dbReference>
<name>A0A806FQ73_BIFAN</name>
<sequence>MRSILNMILGLDNTMSGVPVTTMNSAVTLSLMNDGADARVNN</sequence>
<accession>A0A806FQ73</accession>
<reference evidence="1 2" key="1">
    <citation type="journal article" date="2011" name="J. Bacteriol.">
        <title>Genome Sequence of the Probiotic Strain Bifidobacterium animalis subsp. lactis CNCM I-2494.</title>
        <authorList>
            <person name="Chervaux C."/>
            <person name="Grimaldi C."/>
            <person name="Bolotin A."/>
            <person name="Quinquis B."/>
            <person name="Legrain-Raspaud S."/>
            <person name="van Hylckama Vlieg J.E."/>
            <person name="Denariaz G."/>
            <person name="Smokvina T."/>
        </authorList>
    </citation>
    <scope>NUCLEOTIDE SEQUENCE [LARGE SCALE GENOMIC DNA]</scope>
    <source>
        <strain evidence="1 2">CNCM I-2494</strain>
    </source>
</reference>
<proteinExistence type="predicted"/>